<dbReference type="EMBL" id="FNTS01000002">
    <property type="protein sequence ID" value="SED69463.1"/>
    <property type="molecule type" value="Genomic_DNA"/>
</dbReference>
<organism evidence="2 3">
    <name type="scientific">Pseudomonas costantinii</name>
    <dbReference type="NCBI Taxonomy" id="168469"/>
    <lineage>
        <taxon>Bacteria</taxon>
        <taxon>Pseudomonadati</taxon>
        <taxon>Pseudomonadota</taxon>
        <taxon>Gammaproteobacteria</taxon>
        <taxon>Pseudomonadales</taxon>
        <taxon>Pseudomonadaceae</taxon>
        <taxon>Pseudomonas</taxon>
    </lineage>
</organism>
<protein>
    <submittedName>
        <fullName evidence="2">Uncharacterized protein</fullName>
    </submittedName>
</protein>
<evidence type="ECO:0000313" key="3">
    <source>
        <dbReference type="Proteomes" id="UP000182179"/>
    </source>
</evidence>
<evidence type="ECO:0000256" key="1">
    <source>
        <dbReference type="SAM" id="MobiDB-lite"/>
    </source>
</evidence>
<accession>A0A1H5CS35</accession>
<gene>
    <name evidence="2" type="ORF">SAMN04515675_2078</name>
</gene>
<comment type="caution">
    <text evidence="2">The sequence shown here is derived from an EMBL/GenBank/DDBJ whole genome shotgun (WGS) entry which is preliminary data.</text>
</comment>
<dbReference type="SUPFAM" id="SSF75304">
    <property type="entry name" value="Amidase signature (AS) enzymes"/>
    <property type="match status" value="1"/>
</dbReference>
<dbReference type="InterPro" id="IPR036928">
    <property type="entry name" value="AS_sf"/>
</dbReference>
<dbReference type="Proteomes" id="UP000182179">
    <property type="component" value="Unassembled WGS sequence"/>
</dbReference>
<sequence>MEGNCRKYWHLGMPCRPGQSLSLPENTVGLEPASTHSQSDGADPGSIVFSAEHHKGAAPIPGYNALAPLIKTVRDPALSLIALSGIDPTEPVMVEVPLVLNNTTFTETQLLSGWRIGFAGRYVRGGHVESVSHSEAFFRALDILRQAGAQLVAVDAQRADDTLHFNTQIRNEIDDLVTEHRLDALVSDGQSAAFHRACRSGYPSLCEPLAGGTKLWIYGARWSRDSLPTLLRAYRQISACVPGGAARQLGVLSHPVM</sequence>
<evidence type="ECO:0000313" key="2">
    <source>
        <dbReference type="EMBL" id="SED69463.1"/>
    </source>
</evidence>
<proteinExistence type="predicted"/>
<feature type="region of interest" description="Disordered" evidence="1">
    <location>
        <begin position="22"/>
        <end position="47"/>
    </location>
</feature>
<name>A0A1H5CS35_9PSED</name>
<reference evidence="2 3" key="1">
    <citation type="submission" date="2016-10" db="EMBL/GenBank/DDBJ databases">
        <authorList>
            <person name="Varghese N."/>
            <person name="Submissions S."/>
        </authorList>
    </citation>
    <scope>NUCLEOTIDE SEQUENCE [LARGE SCALE GENOMIC DNA]</scope>
    <source>
        <strain evidence="2 3">BS2773</strain>
    </source>
</reference>
<keyword evidence="3" id="KW-1185">Reference proteome</keyword>
<dbReference type="Gene3D" id="3.90.1300.10">
    <property type="entry name" value="Amidase signature (AS) domain"/>
    <property type="match status" value="1"/>
</dbReference>